<dbReference type="AlphaFoldDB" id="X1TH54"/>
<comment type="caution">
    <text evidence="1">The sequence shown here is derived from an EMBL/GenBank/DDBJ whole genome shotgun (WGS) entry which is preliminary data.</text>
</comment>
<organism evidence="1">
    <name type="scientific">marine sediment metagenome</name>
    <dbReference type="NCBI Taxonomy" id="412755"/>
    <lineage>
        <taxon>unclassified sequences</taxon>
        <taxon>metagenomes</taxon>
        <taxon>ecological metagenomes</taxon>
    </lineage>
</organism>
<feature type="non-terminal residue" evidence="1">
    <location>
        <position position="159"/>
    </location>
</feature>
<accession>X1TH54</accession>
<gene>
    <name evidence="1" type="ORF">S12H4_44855</name>
</gene>
<name>X1TH54_9ZZZZ</name>
<reference evidence="1" key="1">
    <citation type="journal article" date="2014" name="Front. Microbiol.">
        <title>High frequency of phylogenetically diverse reductive dehalogenase-homologous genes in deep subseafloor sedimentary metagenomes.</title>
        <authorList>
            <person name="Kawai M."/>
            <person name="Futagami T."/>
            <person name="Toyoda A."/>
            <person name="Takaki Y."/>
            <person name="Nishi S."/>
            <person name="Hori S."/>
            <person name="Arai W."/>
            <person name="Tsubouchi T."/>
            <person name="Morono Y."/>
            <person name="Uchiyama I."/>
            <person name="Ito T."/>
            <person name="Fujiyama A."/>
            <person name="Inagaki F."/>
            <person name="Takami H."/>
        </authorList>
    </citation>
    <scope>NUCLEOTIDE SEQUENCE</scope>
    <source>
        <strain evidence="1">Expedition CK06-06</strain>
    </source>
</reference>
<protein>
    <submittedName>
        <fullName evidence="1">Uncharacterized protein</fullName>
    </submittedName>
</protein>
<sequence length="159" mass="17815">MDARARRHDFMSTRKKEIKRITVVMNRKREQLFSYPNVVGFGVGLKVKKGKKLDQLAIIVFVKKKLPASELAIHEVIPPIFEQVLTDVFESGEIFAYQLRTDSWRPAPPGVSIGHPEVTAGTFGCVVLKDGTRMILSNNHVIVNKNDAEVGDNIYQPGV</sequence>
<proteinExistence type="predicted"/>
<dbReference type="EMBL" id="BARW01027675">
    <property type="protein sequence ID" value="GAJ04643.1"/>
    <property type="molecule type" value="Genomic_DNA"/>
</dbReference>
<evidence type="ECO:0000313" key="1">
    <source>
        <dbReference type="EMBL" id="GAJ04643.1"/>
    </source>
</evidence>